<dbReference type="InterPro" id="IPR000847">
    <property type="entry name" value="LysR_HTH_N"/>
</dbReference>
<dbReference type="SUPFAM" id="SSF46785">
    <property type="entry name" value="Winged helix' DNA-binding domain"/>
    <property type="match status" value="1"/>
</dbReference>
<dbReference type="Pfam" id="PF03466">
    <property type="entry name" value="LysR_substrate"/>
    <property type="match status" value="1"/>
</dbReference>
<feature type="compositionally biased region" description="Polar residues" evidence="5">
    <location>
        <begin position="1"/>
        <end position="16"/>
    </location>
</feature>
<dbReference type="SUPFAM" id="SSF53850">
    <property type="entry name" value="Periplasmic binding protein-like II"/>
    <property type="match status" value="1"/>
</dbReference>
<accession>A0ABS2VZH4</accession>
<dbReference type="Proteomes" id="UP000788262">
    <property type="component" value="Unassembled WGS sequence"/>
</dbReference>
<sequence length="363" mass="38776">MGRTAPPTSAATSRGTGQPRARAARSLRSPSAAYSRTILTVDLLRHLRLFVTVADELHFSRAAERLGMAQPPLSQAIRRLETELGAELFDRSPRGVRLSAAGAALLEETRELLAREERLRALARRAGDGGLGTLRAGVPPDTTAAVLSALLTACAEHAPGLSVDLQEVTTEEQVRLLSSGGLDVGLVHHPVDATELRLGPEVPRDLGVVLPRTSPLARLPEVALGELSGHDLVLFPRAQAPGWYDRILDVCRTEGFVPGRVRHAANPEFLLALVTAGRGVAFDQGPVARKEPRVAWRPLAARPLTLRISGAWPVGRGAHPAARRFAELAADVLARDHAATSGRAGVPHRPDDSPRPWSVVYGA</sequence>
<dbReference type="InterPro" id="IPR036388">
    <property type="entry name" value="WH-like_DNA-bd_sf"/>
</dbReference>
<evidence type="ECO:0000256" key="1">
    <source>
        <dbReference type="ARBA" id="ARBA00009437"/>
    </source>
</evidence>
<organism evidence="7 8">
    <name type="scientific">Streptomyces actuosus</name>
    <dbReference type="NCBI Taxonomy" id="1885"/>
    <lineage>
        <taxon>Bacteria</taxon>
        <taxon>Bacillati</taxon>
        <taxon>Actinomycetota</taxon>
        <taxon>Actinomycetes</taxon>
        <taxon>Kitasatosporales</taxon>
        <taxon>Streptomycetaceae</taxon>
        <taxon>Streptomyces</taxon>
    </lineage>
</organism>
<keyword evidence="8" id="KW-1185">Reference proteome</keyword>
<feature type="domain" description="HTH lysR-type" evidence="6">
    <location>
        <begin position="42"/>
        <end position="99"/>
    </location>
</feature>
<dbReference type="CDD" id="cd08414">
    <property type="entry name" value="PBP2_LTTR_aromatics_like"/>
    <property type="match status" value="1"/>
</dbReference>
<dbReference type="Gene3D" id="3.40.190.10">
    <property type="entry name" value="Periplasmic binding protein-like II"/>
    <property type="match status" value="2"/>
</dbReference>
<name>A0ABS2VZH4_STRAS</name>
<dbReference type="Gene3D" id="1.10.10.10">
    <property type="entry name" value="Winged helix-like DNA-binding domain superfamily/Winged helix DNA-binding domain"/>
    <property type="match status" value="1"/>
</dbReference>
<evidence type="ECO:0000256" key="5">
    <source>
        <dbReference type="SAM" id="MobiDB-lite"/>
    </source>
</evidence>
<evidence type="ECO:0000259" key="6">
    <source>
        <dbReference type="PROSITE" id="PS50931"/>
    </source>
</evidence>
<keyword evidence="4" id="KW-0804">Transcription</keyword>
<feature type="region of interest" description="Disordered" evidence="5">
    <location>
        <begin position="1"/>
        <end position="28"/>
    </location>
</feature>
<evidence type="ECO:0000313" key="7">
    <source>
        <dbReference type="EMBL" id="MBN0048428.1"/>
    </source>
</evidence>
<dbReference type="PANTHER" id="PTHR30346:SF0">
    <property type="entry name" value="HCA OPERON TRANSCRIPTIONAL ACTIVATOR HCAR"/>
    <property type="match status" value="1"/>
</dbReference>
<proteinExistence type="inferred from homology"/>
<keyword evidence="3" id="KW-0238">DNA-binding</keyword>
<comment type="similarity">
    <text evidence="1">Belongs to the LysR transcriptional regulatory family.</text>
</comment>
<evidence type="ECO:0000313" key="8">
    <source>
        <dbReference type="Proteomes" id="UP000788262"/>
    </source>
</evidence>
<dbReference type="EMBL" id="JAFFZS010000039">
    <property type="protein sequence ID" value="MBN0048428.1"/>
    <property type="molecule type" value="Genomic_DNA"/>
</dbReference>
<protein>
    <submittedName>
        <fullName evidence="7">LysR family transcriptional regulator</fullName>
    </submittedName>
</protein>
<dbReference type="Pfam" id="PF00126">
    <property type="entry name" value="HTH_1"/>
    <property type="match status" value="1"/>
</dbReference>
<dbReference type="PANTHER" id="PTHR30346">
    <property type="entry name" value="TRANSCRIPTIONAL DUAL REGULATOR HCAR-RELATED"/>
    <property type="match status" value="1"/>
</dbReference>
<keyword evidence="2" id="KW-0805">Transcription regulation</keyword>
<dbReference type="InterPro" id="IPR036390">
    <property type="entry name" value="WH_DNA-bd_sf"/>
</dbReference>
<dbReference type="PROSITE" id="PS50931">
    <property type="entry name" value="HTH_LYSR"/>
    <property type="match status" value="1"/>
</dbReference>
<gene>
    <name evidence="7" type="ORF">JS756_30870</name>
</gene>
<reference evidence="7 8" key="1">
    <citation type="submission" date="2021-02" db="EMBL/GenBank/DDBJ databases">
        <title>Whole genome sequencing of Streptomyces actuosus VRA1.</title>
        <authorList>
            <person name="Sen G."/>
            <person name="Sen A."/>
        </authorList>
    </citation>
    <scope>NUCLEOTIDE SEQUENCE [LARGE SCALE GENOMIC DNA]</scope>
    <source>
        <strain evidence="7 8">VRA1</strain>
    </source>
</reference>
<evidence type="ECO:0000256" key="3">
    <source>
        <dbReference type="ARBA" id="ARBA00023125"/>
    </source>
</evidence>
<comment type="caution">
    <text evidence="7">The sequence shown here is derived from an EMBL/GenBank/DDBJ whole genome shotgun (WGS) entry which is preliminary data.</text>
</comment>
<evidence type="ECO:0000256" key="4">
    <source>
        <dbReference type="ARBA" id="ARBA00023163"/>
    </source>
</evidence>
<feature type="region of interest" description="Disordered" evidence="5">
    <location>
        <begin position="339"/>
        <end position="363"/>
    </location>
</feature>
<evidence type="ECO:0000256" key="2">
    <source>
        <dbReference type="ARBA" id="ARBA00023015"/>
    </source>
</evidence>
<dbReference type="InterPro" id="IPR005119">
    <property type="entry name" value="LysR_subst-bd"/>
</dbReference>
<dbReference type="PRINTS" id="PR00039">
    <property type="entry name" value="HTHLYSR"/>
</dbReference>